<keyword evidence="3" id="KW-0804">Transcription</keyword>
<dbReference type="SUPFAM" id="SSF52540">
    <property type="entry name" value="P-loop containing nucleoside triphosphate hydrolases"/>
    <property type="match status" value="1"/>
</dbReference>
<dbReference type="InterPro" id="IPR027417">
    <property type="entry name" value="P-loop_NTPase"/>
</dbReference>
<dbReference type="Gene3D" id="1.10.10.10">
    <property type="entry name" value="Winged helix-like DNA-binding domain superfamily/Winged helix DNA-binding domain"/>
    <property type="match status" value="1"/>
</dbReference>
<dbReference type="Gene3D" id="3.40.50.300">
    <property type="entry name" value="P-loop containing nucleotide triphosphate hydrolases"/>
    <property type="match status" value="1"/>
</dbReference>
<evidence type="ECO:0000256" key="1">
    <source>
        <dbReference type="ARBA" id="ARBA00023015"/>
    </source>
</evidence>
<feature type="domain" description="HTH luxR-type" evidence="4">
    <location>
        <begin position="654"/>
        <end position="719"/>
    </location>
</feature>
<dbReference type="SUPFAM" id="SSF48452">
    <property type="entry name" value="TPR-like"/>
    <property type="match status" value="1"/>
</dbReference>
<organism evidence="5 6">
    <name type="scientific">Ilumatobacter fluminis</name>
    <dbReference type="NCBI Taxonomy" id="467091"/>
    <lineage>
        <taxon>Bacteria</taxon>
        <taxon>Bacillati</taxon>
        <taxon>Actinomycetota</taxon>
        <taxon>Acidimicrobiia</taxon>
        <taxon>Acidimicrobiales</taxon>
        <taxon>Ilumatobacteraceae</taxon>
        <taxon>Ilumatobacter</taxon>
    </lineage>
</organism>
<evidence type="ECO:0000256" key="2">
    <source>
        <dbReference type="ARBA" id="ARBA00023125"/>
    </source>
</evidence>
<dbReference type="Pfam" id="PF00196">
    <property type="entry name" value="GerE"/>
    <property type="match status" value="1"/>
</dbReference>
<dbReference type="GO" id="GO:0006355">
    <property type="term" value="P:regulation of DNA-templated transcription"/>
    <property type="evidence" value="ECO:0007669"/>
    <property type="project" value="InterPro"/>
</dbReference>
<reference evidence="5 6" key="1">
    <citation type="submission" date="2019-03" db="EMBL/GenBank/DDBJ databases">
        <title>Sequencing the genomes of 1000 actinobacteria strains.</title>
        <authorList>
            <person name="Klenk H.-P."/>
        </authorList>
    </citation>
    <scope>NUCLEOTIDE SEQUENCE [LARGE SCALE GENOMIC DNA]</scope>
    <source>
        <strain evidence="5 6">DSM 18936</strain>
    </source>
</reference>
<dbReference type="CDD" id="cd06170">
    <property type="entry name" value="LuxR_C_like"/>
    <property type="match status" value="1"/>
</dbReference>
<keyword evidence="2" id="KW-0238">DNA-binding</keyword>
<dbReference type="AlphaFoldDB" id="A0A4R7HVG3"/>
<dbReference type="SMART" id="SM00421">
    <property type="entry name" value="HTH_LUXR"/>
    <property type="match status" value="1"/>
</dbReference>
<dbReference type="InterPro" id="IPR036388">
    <property type="entry name" value="WH-like_DNA-bd_sf"/>
</dbReference>
<dbReference type="GO" id="GO:0003677">
    <property type="term" value="F:DNA binding"/>
    <property type="evidence" value="ECO:0007669"/>
    <property type="project" value="UniProtKB-KW"/>
</dbReference>
<dbReference type="PANTHER" id="PTHR44688:SF16">
    <property type="entry name" value="DNA-BINDING TRANSCRIPTIONAL ACTIVATOR DEVR_DOSR"/>
    <property type="match status" value="1"/>
</dbReference>
<dbReference type="Proteomes" id="UP000294558">
    <property type="component" value="Unassembled WGS sequence"/>
</dbReference>
<dbReference type="Gene3D" id="1.25.40.10">
    <property type="entry name" value="Tetratricopeptide repeat domain"/>
    <property type="match status" value="1"/>
</dbReference>
<dbReference type="Pfam" id="PF25873">
    <property type="entry name" value="WHD_MalT"/>
    <property type="match status" value="1"/>
</dbReference>
<dbReference type="PANTHER" id="PTHR44688">
    <property type="entry name" value="DNA-BINDING TRANSCRIPTIONAL ACTIVATOR DEVR_DOSR"/>
    <property type="match status" value="1"/>
</dbReference>
<accession>A0A4R7HVG3</accession>
<dbReference type="InterPro" id="IPR011990">
    <property type="entry name" value="TPR-like_helical_dom_sf"/>
</dbReference>
<evidence type="ECO:0000256" key="3">
    <source>
        <dbReference type="ARBA" id="ARBA00023163"/>
    </source>
</evidence>
<evidence type="ECO:0000259" key="4">
    <source>
        <dbReference type="PROSITE" id="PS50043"/>
    </source>
</evidence>
<gene>
    <name evidence="5" type="ORF">BDK89_0530</name>
</gene>
<comment type="caution">
    <text evidence="5">The sequence shown here is derived from an EMBL/GenBank/DDBJ whole genome shotgun (WGS) entry which is preliminary data.</text>
</comment>
<dbReference type="InterPro" id="IPR000792">
    <property type="entry name" value="Tscrpt_reg_LuxR_C"/>
</dbReference>
<dbReference type="OrthoDB" id="136365at2"/>
<dbReference type="PRINTS" id="PR00038">
    <property type="entry name" value="HTHLUXR"/>
</dbReference>
<name>A0A4R7HVG3_9ACTN</name>
<dbReference type="RefSeq" id="WP_133867469.1">
    <property type="nucleotide sequence ID" value="NZ_SOAU01000001.1"/>
</dbReference>
<proteinExistence type="predicted"/>
<dbReference type="PROSITE" id="PS50043">
    <property type="entry name" value="HTH_LUXR_2"/>
    <property type="match status" value="1"/>
</dbReference>
<keyword evidence="6" id="KW-1185">Reference proteome</keyword>
<keyword evidence="1" id="KW-0805">Transcription regulation</keyword>
<sequence>MAGPPAVVTATKVTPPRPPRRYLGRARLVDRLEESVRAGRGVVLVSAPAGSGKSTLVNGWLDGRPGQPAWLQVDEGDDDPARFWTYVSAALADTAPVSPASVADALAAGLDEVVDVMVNTIAATGDEIVLVIDDYHLVTNPDVHTSVERLIGLRPTNLTVVLVTRFDPPIRLGRLRVRDELTEVRADDLRFDDTEAGWLLDADNVGLDHDAVARLRQRTEGWAAGLVLASLSLRDGVDLEAFVDSFHGDDQLVADYLGEEFLDSLDDADLERLLDASVLDRMSGPLLDAVTGSSDGAIWLQALASTNQLVIALDRTGTWFRFHHLLRDVLRVELERRDPTRRAELHAAAGHAFEEQGDYTAAVEHLLAAGARVEAADLVANHATMLLNVGRSYTVSRYIEQLSDLLDSHQGLAIVHGWLSFVMGRFAEAKQSLATAKRLDTDGVEAGLIQSLTGMIHLAEGDVAGGLAAIRDDVPMSDPTHPMVLGGIRVMAGLFDDAVPYLRTANEMAATRPDHFVAAVTPVFEAVAAIETGRSDAARTLADGALAYADDRRLSELAQVSLAHSIVARTSDGELAVDAAARGVQLARRSPENVMLTYALASAADVGFAHERPEAEEWLAEARSIVNRCVDPGIAGRYLGRVEARHGRAERPAVDGQVEELTERELSVLRYLPSTLSQREIAAELYVSLNTVKTHSKSIYRKLGVDGRKAAVQVARDNGLL</sequence>
<evidence type="ECO:0000313" key="6">
    <source>
        <dbReference type="Proteomes" id="UP000294558"/>
    </source>
</evidence>
<dbReference type="EMBL" id="SOAU01000001">
    <property type="protein sequence ID" value="TDT14971.1"/>
    <property type="molecule type" value="Genomic_DNA"/>
</dbReference>
<dbReference type="SUPFAM" id="SSF46894">
    <property type="entry name" value="C-terminal effector domain of the bipartite response regulators"/>
    <property type="match status" value="1"/>
</dbReference>
<dbReference type="InterPro" id="IPR059106">
    <property type="entry name" value="WHD_MalT"/>
</dbReference>
<dbReference type="InterPro" id="IPR016032">
    <property type="entry name" value="Sig_transdc_resp-reg_C-effctor"/>
</dbReference>
<evidence type="ECO:0000313" key="5">
    <source>
        <dbReference type="EMBL" id="TDT14971.1"/>
    </source>
</evidence>
<protein>
    <submittedName>
        <fullName evidence="5">LuxR family maltose regulon positive regulatory protein</fullName>
    </submittedName>
</protein>